<evidence type="ECO:0000313" key="1">
    <source>
        <dbReference type="EMBL" id="MBA5764954.1"/>
    </source>
</evidence>
<feature type="non-terminal residue" evidence="1">
    <location>
        <position position="75"/>
    </location>
</feature>
<proteinExistence type="predicted"/>
<dbReference type="AlphaFoldDB" id="A0A7W2FVD5"/>
<comment type="caution">
    <text evidence="1">The sequence shown here is derived from an EMBL/GenBank/DDBJ whole genome shotgun (WGS) entry which is preliminary data.</text>
</comment>
<gene>
    <name evidence="1" type="ORF">H2O73_21635</name>
</gene>
<dbReference type="SUPFAM" id="SSF55681">
    <property type="entry name" value="Class II aaRS and biotin synthetases"/>
    <property type="match status" value="1"/>
</dbReference>
<keyword evidence="1" id="KW-0436">Ligase</keyword>
<sequence length="75" mass="7815">GNLTLAIGIGVNLIAAPPADSVEPGALPPVSLAGETGIEIGPEDFLDLLAPAYPRREPSFTTYGFSPPRTPWRDA</sequence>
<dbReference type="Gene3D" id="3.30.930.10">
    <property type="entry name" value="Bira Bifunctional Protein, Domain 2"/>
    <property type="match status" value="1"/>
</dbReference>
<accession>A0A7W2FVD5</accession>
<feature type="non-terminal residue" evidence="1">
    <location>
        <position position="1"/>
    </location>
</feature>
<evidence type="ECO:0000313" key="2">
    <source>
        <dbReference type="Proteomes" id="UP000571701"/>
    </source>
</evidence>
<keyword evidence="2" id="KW-1185">Reference proteome</keyword>
<dbReference type="InterPro" id="IPR045864">
    <property type="entry name" value="aa-tRNA-synth_II/BPL/LPL"/>
</dbReference>
<dbReference type="Proteomes" id="UP000571701">
    <property type="component" value="Unassembled WGS sequence"/>
</dbReference>
<protein>
    <submittedName>
        <fullName evidence="1">Biotin--[acetyl-CoA-carboxylase] ligase</fullName>
    </submittedName>
</protein>
<name>A0A7W2FVD5_9VIBR</name>
<dbReference type="EMBL" id="JACFYF010000419">
    <property type="protein sequence ID" value="MBA5764954.1"/>
    <property type="molecule type" value="Genomic_DNA"/>
</dbReference>
<reference evidence="1 2" key="1">
    <citation type="submission" date="2020-07" db="EMBL/GenBank/DDBJ databases">
        <title>Vibrio marinisediminis sp. nov., isolated from marine sediment.</title>
        <authorList>
            <person name="Ji X."/>
        </authorList>
    </citation>
    <scope>NUCLEOTIDE SEQUENCE [LARGE SCALE GENOMIC DNA]</scope>
    <source>
        <strain evidence="1 2">404</strain>
    </source>
</reference>
<organism evidence="1 2">
    <name type="scientific">Vibrio marinisediminis</name>
    <dbReference type="NCBI Taxonomy" id="2758441"/>
    <lineage>
        <taxon>Bacteria</taxon>
        <taxon>Pseudomonadati</taxon>
        <taxon>Pseudomonadota</taxon>
        <taxon>Gammaproteobacteria</taxon>
        <taxon>Vibrionales</taxon>
        <taxon>Vibrionaceae</taxon>
        <taxon>Vibrio</taxon>
    </lineage>
</organism>
<dbReference type="GO" id="GO:0016874">
    <property type="term" value="F:ligase activity"/>
    <property type="evidence" value="ECO:0007669"/>
    <property type="project" value="UniProtKB-KW"/>
</dbReference>